<evidence type="ECO:0000256" key="1">
    <source>
        <dbReference type="SAM" id="Coils"/>
    </source>
</evidence>
<sequence>MQSRIQFPQQVLRQLVYSHGLVDRKGDFSSLRQWWDHGKTEIKLLCQQHTLNVTRDITRSMKDLETDIVELERLSESITNQGYFEILKVKKLALADLLDAKVQGALVRSRYQASTEMDAPSSFFFGLEKRSGQRRNVTWKRDGFKYLGVFLGKEHVVKKNWENVTEKFEGKLSKCPKADSLYWLLREPLIYGAKLDISSSVTPGLTVALLKTKTVCLQQLVDAVGPALNDTQALGSLLGLHSVRVAGRLLELWRQQLTGRERSLLMDYGNKKARPDPADPFPDIFLSPGLGQLTGPLLAHTHPGKLTMNKADKRTWYFNCVKSIHKAGLCNRPPTVWSNKLGADPHAILSEAKEDLSSIAPLRYAKSFVVHKHYASNFEDVLSF</sequence>
<comment type="caution">
    <text evidence="2">The sequence shown here is derived from an EMBL/GenBank/DDBJ whole genome shotgun (WGS) entry which is preliminary data.</text>
</comment>
<accession>A0AA47M1U0</accession>
<keyword evidence="1" id="KW-0175">Coiled coil</keyword>
<gene>
    <name evidence="2" type="primary">YTX2_41</name>
    <name evidence="2" type="ORF">N1851_033109</name>
</gene>
<feature type="coiled-coil region" evidence="1">
    <location>
        <begin position="54"/>
        <end position="81"/>
    </location>
</feature>
<evidence type="ECO:0000313" key="2">
    <source>
        <dbReference type="EMBL" id="KAK0132088.1"/>
    </source>
</evidence>
<dbReference type="Proteomes" id="UP001174136">
    <property type="component" value="Unassembled WGS sequence"/>
</dbReference>
<protein>
    <submittedName>
        <fullName evidence="2">Transposon TX1 uncharacterized protein</fullName>
    </submittedName>
</protein>
<proteinExistence type="predicted"/>
<dbReference type="AlphaFoldDB" id="A0AA47M1U0"/>
<reference evidence="2" key="1">
    <citation type="journal article" date="2023" name="Front. Mar. Sci.">
        <title>A new Merluccius polli reference genome to investigate the effects of global change in West African waters.</title>
        <authorList>
            <person name="Mateo J.L."/>
            <person name="Blanco-Fernandez C."/>
            <person name="Garcia-Vazquez E."/>
            <person name="Machado-Schiaffino G."/>
        </authorList>
    </citation>
    <scope>NUCLEOTIDE SEQUENCE</scope>
    <source>
        <strain evidence="2">C29</strain>
        <tissue evidence="2">Fin</tissue>
    </source>
</reference>
<keyword evidence="3" id="KW-1185">Reference proteome</keyword>
<name>A0AA47M1U0_MERPO</name>
<evidence type="ECO:0000313" key="3">
    <source>
        <dbReference type="Proteomes" id="UP001174136"/>
    </source>
</evidence>
<dbReference type="EMBL" id="JAOPHQ010006293">
    <property type="protein sequence ID" value="KAK0132088.1"/>
    <property type="molecule type" value="Genomic_DNA"/>
</dbReference>
<organism evidence="2 3">
    <name type="scientific">Merluccius polli</name>
    <name type="common">Benguela hake</name>
    <name type="synonym">Merluccius cadenati</name>
    <dbReference type="NCBI Taxonomy" id="89951"/>
    <lineage>
        <taxon>Eukaryota</taxon>
        <taxon>Metazoa</taxon>
        <taxon>Chordata</taxon>
        <taxon>Craniata</taxon>
        <taxon>Vertebrata</taxon>
        <taxon>Euteleostomi</taxon>
        <taxon>Actinopterygii</taxon>
        <taxon>Neopterygii</taxon>
        <taxon>Teleostei</taxon>
        <taxon>Neoteleostei</taxon>
        <taxon>Acanthomorphata</taxon>
        <taxon>Zeiogadaria</taxon>
        <taxon>Gadariae</taxon>
        <taxon>Gadiformes</taxon>
        <taxon>Gadoidei</taxon>
        <taxon>Merlucciidae</taxon>
        <taxon>Merluccius</taxon>
    </lineage>
</organism>